<name>A0A0F9NW79_9ZZZZ</name>
<gene>
    <name evidence="1" type="ORF">LCGC14_1211350</name>
</gene>
<organism evidence="1">
    <name type="scientific">marine sediment metagenome</name>
    <dbReference type="NCBI Taxonomy" id="412755"/>
    <lineage>
        <taxon>unclassified sequences</taxon>
        <taxon>metagenomes</taxon>
        <taxon>ecological metagenomes</taxon>
    </lineage>
</organism>
<accession>A0A0F9NW79</accession>
<comment type="caution">
    <text evidence="1">The sequence shown here is derived from an EMBL/GenBank/DDBJ whole genome shotgun (WGS) entry which is preliminary data.</text>
</comment>
<protein>
    <submittedName>
        <fullName evidence="1">Uncharacterized protein</fullName>
    </submittedName>
</protein>
<dbReference type="EMBL" id="LAZR01006306">
    <property type="protein sequence ID" value="KKM93135.1"/>
    <property type="molecule type" value="Genomic_DNA"/>
</dbReference>
<proteinExistence type="predicted"/>
<sequence length="41" mass="4614">MRSSSVGVIGNEEWDVIRMVRFVNRPIDNQRGVGANNVRGK</sequence>
<reference evidence="1" key="1">
    <citation type="journal article" date="2015" name="Nature">
        <title>Complex archaea that bridge the gap between prokaryotes and eukaryotes.</title>
        <authorList>
            <person name="Spang A."/>
            <person name="Saw J.H."/>
            <person name="Jorgensen S.L."/>
            <person name="Zaremba-Niedzwiedzka K."/>
            <person name="Martijn J."/>
            <person name="Lind A.E."/>
            <person name="van Eijk R."/>
            <person name="Schleper C."/>
            <person name="Guy L."/>
            <person name="Ettema T.J."/>
        </authorList>
    </citation>
    <scope>NUCLEOTIDE SEQUENCE</scope>
</reference>
<evidence type="ECO:0000313" key="1">
    <source>
        <dbReference type="EMBL" id="KKM93135.1"/>
    </source>
</evidence>
<dbReference type="AlphaFoldDB" id="A0A0F9NW79"/>